<evidence type="ECO:0000313" key="2">
    <source>
        <dbReference type="EMBL" id="TGL56999.1"/>
    </source>
</evidence>
<accession>A0A4R9JZ45</accession>
<proteinExistence type="predicted"/>
<dbReference type="InterPro" id="IPR016024">
    <property type="entry name" value="ARM-type_fold"/>
</dbReference>
<organism evidence="2 3">
    <name type="scientific">Leptospira ognonensis</name>
    <dbReference type="NCBI Taxonomy" id="2484945"/>
    <lineage>
        <taxon>Bacteria</taxon>
        <taxon>Pseudomonadati</taxon>
        <taxon>Spirochaetota</taxon>
        <taxon>Spirochaetia</taxon>
        <taxon>Leptospirales</taxon>
        <taxon>Leptospiraceae</taxon>
        <taxon>Leptospira</taxon>
    </lineage>
</organism>
<protein>
    <submittedName>
        <fullName evidence="2">DNA alkylation repair protein</fullName>
    </submittedName>
</protein>
<evidence type="ECO:0000256" key="1">
    <source>
        <dbReference type="SAM" id="MobiDB-lite"/>
    </source>
</evidence>
<feature type="region of interest" description="Disordered" evidence="1">
    <location>
        <begin position="59"/>
        <end position="80"/>
    </location>
</feature>
<dbReference type="Gene3D" id="1.25.10.90">
    <property type="match status" value="1"/>
</dbReference>
<gene>
    <name evidence="2" type="ORF">EHQ58_15545</name>
</gene>
<dbReference type="RefSeq" id="WP_167883656.1">
    <property type="nucleotide sequence ID" value="NZ_RQGD01000042.1"/>
</dbReference>
<feature type="non-terminal residue" evidence="2">
    <location>
        <position position="1"/>
    </location>
</feature>
<dbReference type="Pfam" id="PF08713">
    <property type="entry name" value="DNA_alkylation"/>
    <property type="match status" value="1"/>
</dbReference>
<dbReference type="InterPro" id="IPR014825">
    <property type="entry name" value="DNA_alkylation"/>
</dbReference>
<name>A0A4R9JZ45_9LEPT</name>
<dbReference type="AlphaFoldDB" id="A0A4R9JZ45"/>
<keyword evidence="3" id="KW-1185">Reference proteome</keyword>
<reference evidence="2" key="1">
    <citation type="journal article" date="2019" name="PLoS Negl. Trop. Dis.">
        <title>Revisiting the worldwide diversity of Leptospira species in the environment.</title>
        <authorList>
            <person name="Vincent A.T."/>
            <person name="Schiettekatte O."/>
            <person name="Bourhy P."/>
            <person name="Veyrier F.J."/>
            <person name="Picardeau M."/>
        </authorList>
    </citation>
    <scope>NUCLEOTIDE SEQUENCE [LARGE SCALE GENOMIC DNA]</scope>
    <source>
        <strain evidence="2">201702476</strain>
    </source>
</reference>
<comment type="caution">
    <text evidence="2">The sequence shown here is derived from an EMBL/GenBank/DDBJ whole genome shotgun (WGS) entry which is preliminary data.</text>
</comment>
<feature type="compositionally biased region" description="Polar residues" evidence="1">
    <location>
        <begin position="66"/>
        <end position="80"/>
    </location>
</feature>
<dbReference type="EMBL" id="RQGD01000042">
    <property type="protein sequence ID" value="TGL56999.1"/>
    <property type="molecule type" value="Genomic_DNA"/>
</dbReference>
<sequence length="80" mass="9463">EILRNDQQDLIQRAVGSWIREAGKKDKHQLFEFLNSYADDMPRTMLNYATEKLEKKDRDYYKQRNKSGTSKSTIGLYNSD</sequence>
<dbReference type="Proteomes" id="UP000297693">
    <property type="component" value="Unassembled WGS sequence"/>
</dbReference>
<dbReference type="SUPFAM" id="SSF48371">
    <property type="entry name" value="ARM repeat"/>
    <property type="match status" value="1"/>
</dbReference>
<evidence type="ECO:0000313" key="3">
    <source>
        <dbReference type="Proteomes" id="UP000297693"/>
    </source>
</evidence>